<feature type="region of interest" description="Disordered" evidence="10">
    <location>
        <begin position="276"/>
        <end position="332"/>
    </location>
</feature>
<dbReference type="GO" id="GO:0005874">
    <property type="term" value="C:microtubule"/>
    <property type="evidence" value="ECO:0007669"/>
    <property type="project" value="UniProtKB-KW"/>
</dbReference>
<evidence type="ECO:0000256" key="1">
    <source>
        <dbReference type="ARBA" id="ARBA00010729"/>
    </source>
</evidence>
<evidence type="ECO:0000313" key="13">
    <source>
        <dbReference type="EMBL" id="CAE0129375.1"/>
    </source>
</evidence>
<feature type="domain" description="EB1 C-terminal" evidence="12">
    <location>
        <begin position="181"/>
        <end position="251"/>
    </location>
</feature>
<dbReference type="PROSITE" id="PS50021">
    <property type="entry name" value="CH"/>
    <property type="match status" value="1"/>
</dbReference>
<evidence type="ECO:0000256" key="5">
    <source>
        <dbReference type="ARBA" id="ARBA00022776"/>
    </source>
</evidence>
<dbReference type="InterPro" id="IPR001715">
    <property type="entry name" value="CH_dom"/>
</dbReference>
<dbReference type="GO" id="GO:0009524">
    <property type="term" value="C:phragmoplast"/>
    <property type="evidence" value="ECO:0007669"/>
    <property type="project" value="UniProtKB-SubCell"/>
</dbReference>
<dbReference type="GO" id="GO:0008017">
    <property type="term" value="F:microtubule binding"/>
    <property type="evidence" value="ECO:0007669"/>
    <property type="project" value="InterPro"/>
</dbReference>
<evidence type="ECO:0000256" key="4">
    <source>
        <dbReference type="ARBA" id="ARBA00022701"/>
    </source>
</evidence>
<name>A0A7S3F8C6_9VIRI</name>
<feature type="compositionally biased region" description="Polar residues" evidence="10">
    <location>
        <begin position="282"/>
        <end position="291"/>
    </location>
</feature>
<evidence type="ECO:0000256" key="9">
    <source>
        <dbReference type="PROSITE-ProRule" id="PRU00576"/>
    </source>
</evidence>
<dbReference type="FunFam" id="1.10.418.10:FF:000028">
    <property type="entry name" value="RP/EB family microtubule-associated protein"/>
    <property type="match status" value="1"/>
</dbReference>
<evidence type="ECO:0000256" key="6">
    <source>
        <dbReference type="ARBA" id="ARBA00023212"/>
    </source>
</evidence>
<dbReference type="Pfam" id="PF00307">
    <property type="entry name" value="CH"/>
    <property type="match status" value="1"/>
</dbReference>
<feature type="compositionally biased region" description="Polar residues" evidence="10">
    <location>
        <begin position="314"/>
        <end position="324"/>
    </location>
</feature>
<comment type="subcellular location">
    <subcellularLocation>
        <location evidence="8">Cytoplasm</location>
        <location evidence="8">Cytoskeleton</location>
        <location evidence="8">Phragmoplast</location>
    </subcellularLocation>
</comment>
<evidence type="ECO:0000259" key="12">
    <source>
        <dbReference type="PROSITE" id="PS51230"/>
    </source>
</evidence>
<gene>
    <name evidence="13" type="ORF">PSIN1315_LOCUS2501</name>
</gene>
<dbReference type="InterPro" id="IPR027328">
    <property type="entry name" value="MAPRE"/>
</dbReference>
<keyword evidence="4 9" id="KW-0493">Microtubule</keyword>
<keyword evidence="6" id="KW-0206">Cytoskeleton</keyword>
<evidence type="ECO:0000256" key="8">
    <source>
        <dbReference type="ARBA" id="ARBA00060413"/>
    </source>
</evidence>
<dbReference type="PROSITE" id="PS51230">
    <property type="entry name" value="EB1_C"/>
    <property type="match status" value="1"/>
</dbReference>
<keyword evidence="7" id="KW-0131">Cell cycle</keyword>
<sequence length="332" mass="34653">MDEAYFVGRNELLAWIKGVTGQSLAKVEEACTGAVYCQVIEALHPGTIKLSQVKTKARSEYDYICNFKLLQKAFDKLRISKHIEVDRMIKGKPLDNIEFCQWFKRYSDTVTGGGDAAGSEAVKAQVAAGAGPARPALRKAGRAATGDARKGTGGATASSAPRAAGGSRAAPAGGAKASAPASAQQAKELQALQEHATELKMQADMLEKERDFYYAKLRDVEILAQSECVAGTPLVGALEKVLYADGEESLLDKAIEGLEAAVKLVKAAASAGAGAGEAAPEQAQQQDNTAPPKSPALTPSKLANITPLRAATKATPQATPSSVKASPMAVDE</sequence>
<feature type="domain" description="Calponin-homology (CH)" evidence="11">
    <location>
        <begin position="6"/>
        <end position="108"/>
    </location>
</feature>
<keyword evidence="5" id="KW-0498">Mitosis</keyword>
<protein>
    <submittedName>
        <fullName evidence="13">Uncharacterized protein</fullName>
    </submittedName>
</protein>
<dbReference type="SUPFAM" id="SSF47576">
    <property type="entry name" value="Calponin-homology domain, CH-domain"/>
    <property type="match status" value="1"/>
</dbReference>
<keyword evidence="3" id="KW-0132">Cell division</keyword>
<evidence type="ECO:0000256" key="7">
    <source>
        <dbReference type="ARBA" id="ARBA00023306"/>
    </source>
</evidence>
<accession>A0A7S3F8C6</accession>
<evidence type="ECO:0000256" key="10">
    <source>
        <dbReference type="SAM" id="MobiDB-lite"/>
    </source>
</evidence>
<dbReference type="Gene3D" id="1.20.5.1430">
    <property type="match status" value="1"/>
</dbReference>
<dbReference type="InterPro" id="IPR036872">
    <property type="entry name" value="CH_dom_sf"/>
</dbReference>
<comment type="similarity">
    <text evidence="1">Belongs to the MAPRE family.</text>
</comment>
<dbReference type="Pfam" id="PF03271">
    <property type="entry name" value="EB1"/>
    <property type="match status" value="1"/>
</dbReference>
<evidence type="ECO:0000256" key="2">
    <source>
        <dbReference type="ARBA" id="ARBA00022490"/>
    </source>
</evidence>
<dbReference type="AlphaFoldDB" id="A0A7S3F8C6"/>
<dbReference type="GO" id="GO:0009652">
    <property type="term" value="P:thigmotropism"/>
    <property type="evidence" value="ECO:0007669"/>
    <property type="project" value="UniProtKB-ARBA"/>
</dbReference>
<proteinExistence type="inferred from homology"/>
<reference evidence="13" key="1">
    <citation type="submission" date="2021-01" db="EMBL/GenBank/DDBJ databases">
        <authorList>
            <person name="Corre E."/>
            <person name="Pelletier E."/>
            <person name="Niang G."/>
            <person name="Scheremetjew M."/>
            <person name="Finn R."/>
            <person name="Kale V."/>
            <person name="Holt S."/>
            <person name="Cochrane G."/>
            <person name="Meng A."/>
            <person name="Brown T."/>
            <person name="Cohen L."/>
        </authorList>
    </citation>
    <scope>NUCLEOTIDE SEQUENCE</scope>
    <source>
        <strain evidence="13">RCC927</strain>
    </source>
</reference>
<keyword evidence="2" id="KW-0963">Cytoplasm</keyword>
<dbReference type="InterPro" id="IPR036133">
    <property type="entry name" value="EB1_C_sf"/>
</dbReference>
<evidence type="ECO:0000259" key="11">
    <source>
        <dbReference type="PROSITE" id="PS50021"/>
    </source>
</evidence>
<dbReference type="EMBL" id="HBHY01003799">
    <property type="protein sequence ID" value="CAE0129375.1"/>
    <property type="molecule type" value="Transcribed_RNA"/>
</dbReference>
<dbReference type="InterPro" id="IPR004953">
    <property type="entry name" value="EB1_C"/>
</dbReference>
<organism evidence="13">
    <name type="scientific">Prasinoderma singulare</name>
    <dbReference type="NCBI Taxonomy" id="676789"/>
    <lineage>
        <taxon>Eukaryota</taxon>
        <taxon>Viridiplantae</taxon>
        <taxon>Prasinodermophyta</taxon>
        <taxon>Prasinodermophyceae</taxon>
        <taxon>Prasinodermales</taxon>
        <taxon>Prasinodermaceae</taxon>
        <taxon>Prasinoderma</taxon>
    </lineage>
</organism>
<dbReference type="GO" id="GO:0051301">
    <property type="term" value="P:cell division"/>
    <property type="evidence" value="ECO:0007669"/>
    <property type="project" value="UniProtKB-KW"/>
</dbReference>
<feature type="region of interest" description="Disordered" evidence="10">
    <location>
        <begin position="133"/>
        <end position="183"/>
    </location>
</feature>
<evidence type="ECO:0000256" key="3">
    <source>
        <dbReference type="ARBA" id="ARBA00022618"/>
    </source>
</evidence>
<dbReference type="Gene3D" id="1.10.418.10">
    <property type="entry name" value="Calponin-like domain"/>
    <property type="match status" value="1"/>
</dbReference>
<feature type="compositionally biased region" description="Low complexity" evidence="10">
    <location>
        <begin position="155"/>
        <end position="183"/>
    </location>
</feature>
<dbReference type="PANTHER" id="PTHR10623">
    <property type="entry name" value="MICROTUBULE-ASSOCIATED PROTEIN RP/EB FAMILY MEMBER"/>
    <property type="match status" value="1"/>
</dbReference>
<dbReference type="SUPFAM" id="SSF140612">
    <property type="entry name" value="EB1 dimerisation domain-like"/>
    <property type="match status" value="1"/>
</dbReference>